<evidence type="ECO:0000313" key="3">
    <source>
        <dbReference type="Proteomes" id="UP000636938"/>
    </source>
</evidence>
<dbReference type="InterPro" id="IPR054253">
    <property type="entry name" value="DUF6984"/>
</dbReference>
<proteinExistence type="predicted"/>
<evidence type="ECO:0000259" key="1">
    <source>
        <dbReference type="Pfam" id="PF22480"/>
    </source>
</evidence>
<gene>
    <name evidence="2" type="ORF">H9654_06910</name>
</gene>
<dbReference type="Proteomes" id="UP000636938">
    <property type="component" value="Unassembled WGS sequence"/>
</dbReference>
<organism evidence="2 3">
    <name type="scientific">Stenotrophomonas lacuserhaii</name>
    <dbReference type="NCBI Taxonomy" id="2760084"/>
    <lineage>
        <taxon>Bacteria</taxon>
        <taxon>Pseudomonadati</taxon>
        <taxon>Pseudomonadota</taxon>
        <taxon>Gammaproteobacteria</taxon>
        <taxon>Lysobacterales</taxon>
        <taxon>Lysobacteraceae</taxon>
        <taxon>Stenotrophomonas</taxon>
    </lineage>
</organism>
<reference evidence="2 3" key="1">
    <citation type="submission" date="2020-08" db="EMBL/GenBank/DDBJ databases">
        <title>A Genomic Blueprint of the Chicken Gut Microbiome.</title>
        <authorList>
            <person name="Gilroy R."/>
            <person name="Ravi A."/>
            <person name="Getino M."/>
            <person name="Pursley I."/>
            <person name="Horton D.L."/>
            <person name="Alikhan N.-F."/>
            <person name="Baker D."/>
            <person name="Gharbi K."/>
            <person name="Hall N."/>
            <person name="Watson M."/>
            <person name="Adriaenssens E.M."/>
            <person name="Foster-Nyarko E."/>
            <person name="Jarju S."/>
            <person name="Secka A."/>
            <person name="Antonio M."/>
            <person name="Oren A."/>
            <person name="Chaudhuri R."/>
            <person name="La Ragione R.M."/>
            <person name="Hildebrand F."/>
            <person name="Pallen M.J."/>
        </authorList>
    </citation>
    <scope>NUCLEOTIDE SEQUENCE [LARGE SCALE GENOMIC DNA]</scope>
    <source>
        <strain evidence="2 3">Sa5BUN4</strain>
    </source>
</reference>
<sequence>MRDITGLERLLIEGVASRLAPLEASGLTADLERAVVADDAVQGARVVFAIAGYERPSCKGPHSYPVEIRLSDADGAELTAVLYADENNRLYELEIIRWGEGLPLAPDASSARFY</sequence>
<accession>A0A8X8FW13</accession>
<evidence type="ECO:0000313" key="2">
    <source>
        <dbReference type="EMBL" id="MBD7953937.1"/>
    </source>
</evidence>
<dbReference type="RefSeq" id="WP_191770059.1">
    <property type="nucleotide sequence ID" value="NZ_JACSQS010000005.1"/>
</dbReference>
<dbReference type="Pfam" id="PF22480">
    <property type="entry name" value="DUF6984"/>
    <property type="match status" value="1"/>
</dbReference>
<dbReference type="EMBL" id="JACSQS010000005">
    <property type="protein sequence ID" value="MBD7953937.1"/>
    <property type="molecule type" value="Genomic_DNA"/>
</dbReference>
<dbReference type="AlphaFoldDB" id="A0A8X8FW13"/>
<feature type="domain" description="DUF6984" evidence="1">
    <location>
        <begin position="60"/>
        <end position="97"/>
    </location>
</feature>
<comment type="caution">
    <text evidence="2">The sequence shown here is derived from an EMBL/GenBank/DDBJ whole genome shotgun (WGS) entry which is preliminary data.</text>
</comment>
<protein>
    <recommendedName>
        <fullName evidence="1">DUF6984 domain-containing protein</fullName>
    </recommendedName>
</protein>
<name>A0A8X8FW13_9GAMM</name>
<keyword evidence="3" id="KW-1185">Reference proteome</keyword>